<dbReference type="AlphaFoldDB" id="A0ABD2B4P3"/>
<dbReference type="Proteomes" id="UP001607303">
    <property type="component" value="Unassembled WGS sequence"/>
</dbReference>
<evidence type="ECO:0000256" key="3">
    <source>
        <dbReference type="ARBA" id="ARBA00022833"/>
    </source>
</evidence>
<keyword evidence="2 4" id="KW-0863">Zinc-finger</keyword>
<evidence type="ECO:0000313" key="7">
    <source>
        <dbReference type="EMBL" id="KAL2727708.1"/>
    </source>
</evidence>
<keyword evidence="1" id="KW-0479">Metal-binding</keyword>
<feature type="transmembrane region" description="Helical" evidence="5">
    <location>
        <begin position="228"/>
        <end position="249"/>
    </location>
</feature>
<dbReference type="SMART" id="SM00184">
    <property type="entry name" value="RING"/>
    <property type="match status" value="1"/>
</dbReference>
<organism evidence="7 8">
    <name type="scientific">Vespula maculifrons</name>
    <name type="common">Eastern yellow jacket</name>
    <name type="synonym">Wasp</name>
    <dbReference type="NCBI Taxonomy" id="7453"/>
    <lineage>
        <taxon>Eukaryota</taxon>
        <taxon>Metazoa</taxon>
        <taxon>Ecdysozoa</taxon>
        <taxon>Arthropoda</taxon>
        <taxon>Hexapoda</taxon>
        <taxon>Insecta</taxon>
        <taxon>Pterygota</taxon>
        <taxon>Neoptera</taxon>
        <taxon>Endopterygota</taxon>
        <taxon>Hymenoptera</taxon>
        <taxon>Apocrita</taxon>
        <taxon>Aculeata</taxon>
        <taxon>Vespoidea</taxon>
        <taxon>Vespidae</taxon>
        <taxon>Vespinae</taxon>
        <taxon>Vespula</taxon>
    </lineage>
</organism>
<evidence type="ECO:0000259" key="6">
    <source>
        <dbReference type="PROSITE" id="PS50089"/>
    </source>
</evidence>
<dbReference type="Pfam" id="PF13920">
    <property type="entry name" value="zf-C3HC4_3"/>
    <property type="match status" value="1"/>
</dbReference>
<feature type="transmembrane region" description="Helical" evidence="5">
    <location>
        <begin position="30"/>
        <end position="48"/>
    </location>
</feature>
<keyword evidence="5" id="KW-0812">Transmembrane</keyword>
<dbReference type="GO" id="GO:0008270">
    <property type="term" value="F:zinc ion binding"/>
    <property type="evidence" value="ECO:0007669"/>
    <property type="project" value="UniProtKB-KW"/>
</dbReference>
<keyword evidence="5" id="KW-1133">Transmembrane helix</keyword>
<keyword evidence="3" id="KW-0862">Zinc</keyword>
<dbReference type="InterPro" id="IPR001841">
    <property type="entry name" value="Znf_RING"/>
</dbReference>
<protein>
    <submittedName>
        <fullName evidence="7">E3 ubiquitin-protein ligase RNF170-like isoform X1</fullName>
    </submittedName>
</protein>
<reference evidence="7 8" key="1">
    <citation type="journal article" date="2024" name="Ann. Entomol. Soc. Am.">
        <title>Genomic analyses of the southern and eastern yellowjacket wasps (Hymenoptera: Vespidae) reveal evolutionary signatures of social life.</title>
        <authorList>
            <person name="Catto M.A."/>
            <person name="Caine P.B."/>
            <person name="Orr S.E."/>
            <person name="Hunt B.G."/>
            <person name="Goodisman M.A.D."/>
        </authorList>
    </citation>
    <scope>NUCLEOTIDE SEQUENCE [LARGE SCALE GENOMIC DNA]</scope>
    <source>
        <strain evidence="7">232</strain>
        <tissue evidence="7">Head and thorax</tissue>
    </source>
</reference>
<keyword evidence="8" id="KW-1185">Reference proteome</keyword>
<comment type="caution">
    <text evidence="7">The sequence shown here is derived from an EMBL/GenBank/DDBJ whole genome shotgun (WGS) entry which is preliminary data.</text>
</comment>
<evidence type="ECO:0000313" key="8">
    <source>
        <dbReference type="Proteomes" id="UP001607303"/>
    </source>
</evidence>
<evidence type="ECO:0000256" key="1">
    <source>
        <dbReference type="ARBA" id="ARBA00022723"/>
    </source>
</evidence>
<proteinExistence type="predicted"/>
<dbReference type="InterPro" id="IPR017907">
    <property type="entry name" value="Znf_RING_CS"/>
</dbReference>
<accession>A0ABD2B4P3</accession>
<evidence type="ECO:0000256" key="5">
    <source>
        <dbReference type="SAM" id="Phobius"/>
    </source>
</evidence>
<dbReference type="EMBL" id="JAYRBN010000100">
    <property type="protein sequence ID" value="KAL2727708.1"/>
    <property type="molecule type" value="Genomic_DNA"/>
</dbReference>
<dbReference type="PANTHER" id="PTHR22894">
    <property type="entry name" value="RING-TYPE DOMAIN-CONTAINING PROTEIN"/>
    <property type="match status" value="1"/>
</dbReference>
<dbReference type="PANTHER" id="PTHR22894:SF5">
    <property type="entry name" value="RING-TYPE DOMAIN-CONTAINING PROTEIN"/>
    <property type="match status" value="1"/>
</dbReference>
<gene>
    <name evidence="7" type="ORF">V1477_016984</name>
</gene>
<name>A0ABD2B4P3_VESMC</name>
<feature type="domain" description="RING-type" evidence="6">
    <location>
        <begin position="100"/>
        <end position="143"/>
    </location>
</feature>
<dbReference type="Gene3D" id="3.30.40.10">
    <property type="entry name" value="Zinc/RING finger domain, C3HC4 (zinc finger)"/>
    <property type="match status" value="1"/>
</dbReference>
<dbReference type="PROSITE" id="PS00518">
    <property type="entry name" value="ZF_RING_1"/>
    <property type="match status" value="1"/>
</dbReference>
<dbReference type="InterPro" id="IPR038896">
    <property type="entry name" value="RNF170"/>
</dbReference>
<evidence type="ECO:0000256" key="4">
    <source>
        <dbReference type="PROSITE-ProRule" id="PRU00175"/>
    </source>
</evidence>
<keyword evidence="5" id="KW-0472">Membrane</keyword>
<dbReference type="SUPFAM" id="SSF57850">
    <property type="entry name" value="RING/U-box"/>
    <property type="match status" value="1"/>
</dbReference>
<feature type="transmembrane region" description="Helical" evidence="5">
    <location>
        <begin position="200"/>
        <end position="222"/>
    </location>
</feature>
<evidence type="ECO:0000256" key="2">
    <source>
        <dbReference type="ARBA" id="ARBA00022771"/>
    </source>
</evidence>
<dbReference type="InterPro" id="IPR013083">
    <property type="entry name" value="Znf_RING/FYVE/PHD"/>
</dbReference>
<dbReference type="PROSITE" id="PS50089">
    <property type="entry name" value="ZF_RING_2"/>
    <property type="match status" value="1"/>
</dbReference>
<sequence length="253" mass="28142">MNFTEQTKARTLALIIPRNEISSSSGWKGYALKATILIVGFGTYVLLCKRKPLFRSPKWPLRFLTRKNKSNEDIVGSEGKEISEFTEQRPTVLAYNREICPICLGAPKISVRAPCGHLLCADCLASYCDVRVALAPPPCPLCRAPLDSVALACDFTIVSSDITDVKIDASIRTWIQEYNLHHGLIGSGRSRNTILTCKRALLIVNSFALLLIVILVIARLQILSWTDWTTFGSAIDLTLGFALMTCMWFKCQE</sequence>